<gene>
    <name evidence="14" type="ORF">Clacol_000896</name>
</gene>
<dbReference type="NCBIfam" id="TIGR00068">
    <property type="entry name" value="glyox_I"/>
    <property type="match status" value="1"/>
</dbReference>
<comment type="caution">
    <text evidence="14">The sequence shown here is derived from an EMBL/GenBank/DDBJ whole genome shotgun (WGS) entry which is preliminary data.</text>
</comment>
<name>A0AAV5A112_9AGAM</name>
<dbReference type="InterPro" id="IPR018146">
    <property type="entry name" value="Glyoxalase_1_CS"/>
</dbReference>
<dbReference type="Gene3D" id="3.10.180.10">
    <property type="entry name" value="2,3-Dihydroxybiphenyl 1,2-Dioxygenase, domain 1"/>
    <property type="match status" value="1"/>
</dbReference>
<comment type="pathway">
    <text evidence="1">Secondary metabolite metabolism; methylglyoxal degradation; (R)-lactate from methylglyoxal: step 1/2.</text>
</comment>
<organism evidence="14 15">
    <name type="scientific">Clathrus columnatus</name>
    <dbReference type="NCBI Taxonomy" id="1419009"/>
    <lineage>
        <taxon>Eukaryota</taxon>
        <taxon>Fungi</taxon>
        <taxon>Dikarya</taxon>
        <taxon>Basidiomycota</taxon>
        <taxon>Agaricomycotina</taxon>
        <taxon>Agaricomycetes</taxon>
        <taxon>Phallomycetidae</taxon>
        <taxon>Phallales</taxon>
        <taxon>Clathraceae</taxon>
        <taxon>Clathrus</taxon>
    </lineage>
</organism>
<reference evidence="14" key="1">
    <citation type="submission" date="2021-10" db="EMBL/GenBank/DDBJ databases">
        <title>De novo Genome Assembly of Clathrus columnatus (Basidiomycota, Fungi) Using Illumina and Nanopore Sequence Data.</title>
        <authorList>
            <person name="Ogiso-Tanaka E."/>
            <person name="Itagaki H."/>
            <person name="Hosoya T."/>
            <person name="Hosaka K."/>
        </authorList>
    </citation>
    <scope>NUCLEOTIDE SEQUENCE</scope>
    <source>
        <strain evidence="14">MO-923</strain>
    </source>
</reference>
<dbReference type="InterPro" id="IPR029068">
    <property type="entry name" value="Glyas_Bleomycin-R_OHBP_Dase"/>
</dbReference>
<evidence type="ECO:0000256" key="7">
    <source>
        <dbReference type="ARBA" id="ARBA00030291"/>
    </source>
</evidence>
<evidence type="ECO:0000313" key="14">
    <source>
        <dbReference type="EMBL" id="GJJ06701.1"/>
    </source>
</evidence>
<sequence>MPCSTETASFMDPEISVEFYTKVLGMELISAYDHSNGNDSLETKQERKLKREGVLELSHYHGTESDPDFTGYANGNTDPRGFGHIAISVDNVEETCERFEKLAVTFEKRASEGDIKGIAFICDPDGYWIEIVPKEFLWFVESS</sequence>
<dbReference type="Proteomes" id="UP001050691">
    <property type="component" value="Unassembled WGS sequence"/>
</dbReference>
<evidence type="ECO:0000313" key="15">
    <source>
        <dbReference type="Proteomes" id="UP001050691"/>
    </source>
</evidence>
<evidence type="ECO:0000256" key="12">
    <source>
        <dbReference type="PIRSR" id="PIRSR604361-3"/>
    </source>
</evidence>
<evidence type="ECO:0000256" key="1">
    <source>
        <dbReference type="ARBA" id="ARBA00005008"/>
    </source>
</evidence>
<protein>
    <recommendedName>
        <fullName evidence="3">lactoylglutathione lyase</fullName>
        <ecNumber evidence="3">4.4.1.5</ecNumber>
    </recommendedName>
    <alternativeName>
        <fullName evidence="8">Aldoketomutase</fullName>
    </alternativeName>
    <alternativeName>
        <fullName evidence="7">Ketone-aldehyde mutase</fullName>
    </alternativeName>
    <alternativeName>
        <fullName evidence="9">Methylglyoxalase</fullName>
    </alternativeName>
    <alternativeName>
        <fullName evidence="10">S-D-lactoylglutathione methylglyoxal lyase</fullName>
    </alternativeName>
</protein>
<comment type="cofactor">
    <cofactor evidence="12">
        <name>Zn(2+)</name>
        <dbReference type="ChEBI" id="CHEBI:29105"/>
    </cofactor>
    <text evidence="12">Binds 1 zinc ion per subunit. In the homodimer, two zinc ions are bound between subunits.</text>
</comment>
<keyword evidence="5 12" id="KW-0862">Zinc</keyword>
<feature type="binding site" evidence="12">
    <location>
        <position position="84"/>
    </location>
    <ligand>
        <name>Zn(2+)</name>
        <dbReference type="ChEBI" id="CHEBI:29105"/>
        <note>ligand shared between dimeric partners</note>
    </ligand>
</feature>
<evidence type="ECO:0000256" key="2">
    <source>
        <dbReference type="ARBA" id="ARBA00010363"/>
    </source>
</evidence>
<keyword evidence="6" id="KW-0456">Lyase</keyword>
<dbReference type="InterPro" id="IPR004361">
    <property type="entry name" value="Glyoxalase_1"/>
</dbReference>
<evidence type="ECO:0000256" key="5">
    <source>
        <dbReference type="ARBA" id="ARBA00022833"/>
    </source>
</evidence>
<evidence type="ECO:0000259" key="13">
    <source>
        <dbReference type="PROSITE" id="PS51819"/>
    </source>
</evidence>
<dbReference type="AlphaFoldDB" id="A0AAV5A112"/>
<feature type="binding site" evidence="12">
    <location>
        <position position="56"/>
    </location>
    <ligand>
        <name>Zn(2+)</name>
        <dbReference type="ChEBI" id="CHEBI:29105"/>
        <note>ligand shared between dimeric partners</note>
    </ligand>
</feature>
<keyword evidence="4 12" id="KW-0479">Metal-binding</keyword>
<evidence type="ECO:0000256" key="4">
    <source>
        <dbReference type="ARBA" id="ARBA00022723"/>
    </source>
</evidence>
<feature type="binding site" evidence="12">
    <location>
        <position position="130"/>
    </location>
    <ligand>
        <name>Zn(2+)</name>
        <dbReference type="ChEBI" id="CHEBI:29105"/>
        <note>ligand shared between dimeric partners</note>
    </ligand>
</feature>
<evidence type="ECO:0000256" key="8">
    <source>
        <dbReference type="ARBA" id="ARBA00030892"/>
    </source>
</evidence>
<dbReference type="InterPro" id="IPR037523">
    <property type="entry name" value="VOC_core"/>
</dbReference>
<dbReference type="CDD" id="cd07233">
    <property type="entry name" value="GlxI_Zn"/>
    <property type="match status" value="1"/>
</dbReference>
<dbReference type="PANTHER" id="PTHR10374:SF30">
    <property type="entry name" value="LACTOYLGLUTATHIONE LYASE"/>
    <property type="match status" value="1"/>
</dbReference>
<accession>A0AAV5A112</accession>
<evidence type="ECO:0000256" key="10">
    <source>
        <dbReference type="ARBA" id="ARBA00033298"/>
    </source>
</evidence>
<dbReference type="PANTHER" id="PTHR10374">
    <property type="entry name" value="LACTOYLGLUTATHIONE LYASE GLYOXALASE I"/>
    <property type="match status" value="1"/>
</dbReference>
<proteinExistence type="inferred from homology"/>
<dbReference type="InterPro" id="IPR004360">
    <property type="entry name" value="Glyas_Fos-R_dOase_dom"/>
</dbReference>
<dbReference type="SUPFAM" id="SSF54593">
    <property type="entry name" value="Glyoxalase/Bleomycin resistance protein/Dihydroxybiphenyl dioxygenase"/>
    <property type="match status" value="1"/>
</dbReference>
<dbReference type="EC" id="4.4.1.5" evidence="3"/>
<feature type="active site" description="Proton donor/acceptor" evidence="11">
    <location>
        <position position="130"/>
    </location>
</feature>
<dbReference type="GO" id="GO:0004462">
    <property type="term" value="F:lactoylglutathione lyase activity"/>
    <property type="evidence" value="ECO:0007669"/>
    <property type="project" value="UniProtKB-EC"/>
</dbReference>
<keyword evidence="15" id="KW-1185">Reference proteome</keyword>
<feature type="domain" description="VOC" evidence="13">
    <location>
        <begin position="1"/>
        <end position="134"/>
    </location>
</feature>
<dbReference type="GO" id="GO:0046872">
    <property type="term" value="F:metal ion binding"/>
    <property type="evidence" value="ECO:0007669"/>
    <property type="project" value="UniProtKB-KW"/>
</dbReference>
<dbReference type="PROSITE" id="PS00935">
    <property type="entry name" value="GLYOXALASE_I_2"/>
    <property type="match status" value="1"/>
</dbReference>
<dbReference type="EMBL" id="BPWL01000001">
    <property type="protein sequence ID" value="GJJ06701.1"/>
    <property type="molecule type" value="Genomic_DNA"/>
</dbReference>
<dbReference type="Pfam" id="PF00903">
    <property type="entry name" value="Glyoxalase"/>
    <property type="match status" value="1"/>
</dbReference>
<evidence type="ECO:0000256" key="3">
    <source>
        <dbReference type="ARBA" id="ARBA00012081"/>
    </source>
</evidence>
<evidence type="ECO:0000256" key="6">
    <source>
        <dbReference type="ARBA" id="ARBA00023239"/>
    </source>
</evidence>
<evidence type="ECO:0000256" key="9">
    <source>
        <dbReference type="ARBA" id="ARBA00032460"/>
    </source>
</evidence>
<dbReference type="PROSITE" id="PS51819">
    <property type="entry name" value="VOC"/>
    <property type="match status" value="1"/>
</dbReference>
<evidence type="ECO:0000256" key="11">
    <source>
        <dbReference type="PIRSR" id="PIRSR604361-1"/>
    </source>
</evidence>
<comment type="similarity">
    <text evidence="2">Belongs to the glyoxalase I family.</text>
</comment>